<feature type="region of interest" description="Disordered" evidence="1">
    <location>
        <begin position="255"/>
        <end position="281"/>
    </location>
</feature>
<gene>
    <name evidence="2" type="ORF">OPKNFCMD_6593</name>
</gene>
<protein>
    <recommendedName>
        <fullName evidence="4">Helix-turn-helix domain-containing protein</fullName>
    </recommendedName>
</protein>
<name>A0ABQ4RAB5_9HYPH</name>
<comment type="caution">
    <text evidence="2">The sequence shown here is derived from an EMBL/GenBank/DDBJ whole genome shotgun (WGS) entry which is preliminary data.</text>
</comment>
<reference evidence="2" key="2">
    <citation type="submission" date="2021-08" db="EMBL/GenBank/DDBJ databases">
        <authorList>
            <person name="Tani A."/>
            <person name="Ola A."/>
            <person name="Ogura Y."/>
            <person name="Katsura K."/>
            <person name="Hayashi T."/>
        </authorList>
    </citation>
    <scope>NUCLEOTIDE SEQUENCE</scope>
    <source>
        <strain evidence="2">KCTC 52305</strain>
    </source>
</reference>
<proteinExistence type="predicted"/>
<dbReference type="Proteomes" id="UP001055167">
    <property type="component" value="Unassembled WGS sequence"/>
</dbReference>
<reference evidence="2" key="1">
    <citation type="journal article" date="2021" name="Front. Microbiol.">
        <title>Comprehensive Comparative Genomics and Phenotyping of Methylobacterium Species.</title>
        <authorList>
            <person name="Alessa O."/>
            <person name="Ogura Y."/>
            <person name="Fujitani Y."/>
            <person name="Takami H."/>
            <person name="Hayashi T."/>
            <person name="Sahin N."/>
            <person name="Tani A."/>
        </authorList>
    </citation>
    <scope>NUCLEOTIDE SEQUENCE</scope>
    <source>
        <strain evidence="2">KCTC 52305</strain>
    </source>
</reference>
<evidence type="ECO:0000313" key="3">
    <source>
        <dbReference type="Proteomes" id="UP001055167"/>
    </source>
</evidence>
<evidence type="ECO:0000256" key="1">
    <source>
        <dbReference type="SAM" id="MobiDB-lite"/>
    </source>
</evidence>
<dbReference type="RefSeq" id="WP_128560203.1">
    <property type="nucleotide sequence ID" value="NZ_BPQH01000038.1"/>
</dbReference>
<sequence>MTAGLETFAKVRALHDGAATAGERAAAAVKMQTFARKAGLTVEQAVSKLDAEARAAAKPAPPPRNPFEELFKTPEFRAQKAEREARRATRRAEALARYGSEEAVWETCEIQRALEEACRPIITRKPVIGGEMDTLQGWSGGPDLPPAARAAISEGYPLPDTVHGVWTEYRYWDERCDEQEAFCPDIDHPLAVQARRHVLEELLDTLPARSLRDTRARLDWMQCVLDWGTSRDVSDDQACLTTLCNGIERMAERIRDQDAESASVRSGRPKDRDSPGSGSFTAAALNLSDGRVLNSSVQTGHDRLDVIRSAPCPLRRTNADKRRDVLALLGFSLSDREIARRAAVSPQTVGNIRRAS</sequence>
<evidence type="ECO:0000313" key="2">
    <source>
        <dbReference type="EMBL" id="GJD53815.1"/>
    </source>
</evidence>
<evidence type="ECO:0008006" key="4">
    <source>
        <dbReference type="Google" id="ProtNLM"/>
    </source>
</evidence>
<accession>A0ABQ4RAB5</accession>
<keyword evidence="3" id="KW-1185">Reference proteome</keyword>
<dbReference type="EMBL" id="BPQH01000038">
    <property type="protein sequence ID" value="GJD53815.1"/>
    <property type="molecule type" value="Genomic_DNA"/>
</dbReference>
<organism evidence="2 3">
    <name type="scientific">Methylobacterium crusticola</name>
    <dbReference type="NCBI Taxonomy" id="1697972"/>
    <lineage>
        <taxon>Bacteria</taxon>
        <taxon>Pseudomonadati</taxon>
        <taxon>Pseudomonadota</taxon>
        <taxon>Alphaproteobacteria</taxon>
        <taxon>Hyphomicrobiales</taxon>
        <taxon>Methylobacteriaceae</taxon>
        <taxon>Methylobacterium</taxon>
    </lineage>
</organism>